<organism evidence="1">
    <name type="scientific">Anguilla anguilla</name>
    <name type="common">European freshwater eel</name>
    <name type="synonym">Muraena anguilla</name>
    <dbReference type="NCBI Taxonomy" id="7936"/>
    <lineage>
        <taxon>Eukaryota</taxon>
        <taxon>Metazoa</taxon>
        <taxon>Chordata</taxon>
        <taxon>Craniata</taxon>
        <taxon>Vertebrata</taxon>
        <taxon>Euteleostomi</taxon>
        <taxon>Actinopterygii</taxon>
        <taxon>Neopterygii</taxon>
        <taxon>Teleostei</taxon>
        <taxon>Anguilliformes</taxon>
        <taxon>Anguillidae</taxon>
        <taxon>Anguilla</taxon>
    </lineage>
</organism>
<proteinExistence type="predicted"/>
<evidence type="ECO:0000313" key="1">
    <source>
        <dbReference type="EMBL" id="JAH58748.1"/>
    </source>
</evidence>
<dbReference type="EMBL" id="GBXM01049829">
    <property type="protein sequence ID" value="JAH58748.1"/>
    <property type="molecule type" value="Transcribed_RNA"/>
</dbReference>
<accession>A0A0E9U1C1</accession>
<dbReference type="AlphaFoldDB" id="A0A0E9U1C1"/>
<sequence length="27" mass="2810">MSASMSLSACSALEESFELIFLNNAGS</sequence>
<protein>
    <submittedName>
        <fullName evidence="1">Uncharacterized protein</fullName>
    </submittedName>
</protein>
<reference evidence="1" key="2">
    <citation type="journal article" date="2015" name="Fish Shellfish Immunol.">
        <title>Early steps in the European eel (Anguilla anguilla)-Vibrio vulnificus interaction in the gills: Role of the RtxA13 toxin.</title>
        <authorList>
            <person name="Callol A."/>
            <person name="Pajuelo D."/>
            <person name="Ebbesson L."/>
            <person name="Teles M."/>
            <person name="MacKenzie S."/>
            <person name="Amaro C."/>
        </authorList>
    </citation>
    <scope>NUCLEOTIDE SEQUENCE</scope>
</reference>
<name>A0A0E9U1C1_ANGAN</name>
<reference evidence="1" key="1">
    <citation type="submission" date="2014-11" db="EMBL/GenBank/DDBJ databases">
        <authorList>
            <person name="Amaro Gonzalez C."/>
        </authorList>
    </citation>
    <scope>NUCLEOTIDE SEQUENCE</scope>
</reference>